<dbReference type="InterPro" id="IPR000477">
    <property type="entry name" value="RT_dom"/>
</dbReference>
<dbReference type="Gene3D" id="2.40.70.10">
    <property type="entry name" value="Acid Proteases"/>
    <property type="match status" value="1"/>
</dbReference>
<evidence type="ECO:0000313" key="14">
    <source>
        <dbReference type="WBParaSite" id="SVE_0735400.1"/>
    </source>
</evidence>
<dbReference type="PANTHER" id="PTHR37984">
    <property type="entry name" value="PROTEIN CBG26694"/>
    <property type="match status" value="1"/>
</dbReference>
<dbReference type="WBParaSite" id="SVE_0735400.1">
    <property type="protein sequence ID" value="SVE_0735400.1"/>
    <property type="gene ID" value="SVE_0735400"/>
</dbReference>
<accession>A0A0K0FER9</accession>
<dbReference type="CDD" id="cd00303">
    <property type="entry name" value="retropepsin_like"/>
    <property type="match status" value="1"/>
</dbReference>
<dbReference type="EC" id="2.7.7.49" evidence="1"/>
<evidence type="ECO:0000256" key="3">
    <source>
        <dbReference type="ARBA" id="ARBA00022695"/>
    </source>
</evidence>
<keyword evidence="13" id="KW-1185">Reference proteome</keyword>
<dbReference type="SUPFAM" id="SSF56672">
    <property type="entry name" value="DNA/RNA polymerases"/>
    <property type="match status" value="1"/>
</dbReference>
<sequence length="1001" mass="116386">MPKRLEFVLKEVADYSDSKRTKKCRNILEKTRKEPGSLFARSIRGLASLSIFGEESSEEETDLLVNLVVGEDPELSKDSVVSYRDRTEESNQKVESSKNSFDKKKQRNMSYIHLSELKRNSEVNITLWLRRFKTVLELDDITDPVKQVKAVATKLPDCDSEEVLDKIVSKEIVHFDQLTKLLDTKYSGKQFENAARLKLKGFEIDITKLETGLKELTNLVSQAYPMSKGDELFQKQIERIENKLERYTNVWERCRSKEYSNVEEAMADIVAYNQSWVNKKKRMNDKRPAGKRLISKSEGKTMDKSKVQCYECQEMGHYRNECPKFKKEDQKTTSQRRVRRLQTESFKNEAKVPETQVLDTQKIWWKTNDDNEDEKVIRKECNIEEIAKLKNNEPEMCEDDIIKRKATDRNHYEFIIPVSFKDKELTKALIDTGATQSLMKLSQAKKVGFNKVKAKAGYCTLANGSQWKNEGNIRTLMRLSNNVEMNAEFTVVKDEELDGEPYDVIIGSDVLRAGQFILDYHNGVIQCAGRIIEVIENGTMPNMKKKIRMTEVQRVVNDSNWEEKLENLLDKYDEIFSKKSTDIGKCIIKAPKIILENYEQPKIPRIPIPQHQKLICQNQIREWIQADVIEKCYKPQWIMNLLLTTKQDEIYRCCLDCRPLNKAIRNFDFRMPVIRDKVELLSNAKYYSVIDLIQYFNQIELQDDDKQLFGFRDSEGIPYVFKRLPFGVKTGSAIAQAVINQILEECSKFCFSYIDDIIIMSKNSLEEHYGHIEKVLQALKKANLKVNKRKSVFGATQVNFLGFTFSQDGMVPNNYALETLDRMPPPQSLKSLRRYLGKINFYRNHLPNLSKTELQMLDLLKKAYDDVKLLHNNACRLSLPVFSLPFQLYTDTSGDCFGSALMQKRKNKDGKETMVPLGFYSRRNPLRVTFQPAVKLELQCICESMKHFHQWVAGGFTIIHTDHLPLVKLVEKNSDPNMFRYVENLLSYSFEIKYIQGEKML</sequence>
<dbReference type="Gene3D" id="3.30.70.270">
    <property type="match status" value="2"/>
</dbReference>
<feature type="coiled-coil region" evidence="9">
    <location>
        <begin position="230"/>
        <end position="257"/>
    </location>
</feature>
<dbReference type="PANTHER" id="PTHR37984:SF5">
    <property type="entry name" value="PROTEIN NYNRIN-LIKE"/>
    <property type="match status" value="1"/>
</dbReference>
<dbReference type="InterPro" id="IPR043502">
    <property type="entry name" value="DNA/RNA_pol_sf"/>
</dbReference>
<dbReference type="AlphaFoldDB" id="A0A0K0FER9"/>
<evidence type="ECO:0000259" key="11">
    <source>
        <dbReference type="PROSITE" id="PS50158"/>
    </source>
</evidence>
<feature type="compositionally biased region" description="Basic and acidic residues" evidence="10">
    <location>
        <begin position="83"/>
        <end position="102"/>
    </location>
</feature>
<dbReference type="Proteomes" id="UP000035680">
    <property type="component" value="Unassembled WGS sequence"/>
</dbReference>
<keyword evidence="8" id="KW-0862">Zinc</keyword>
<evidence type="ECO:0000256" key="9">
    <source>
        <dbReference type="SAM" id="Coils"/>
    </source>
</evidence>
<reference evidence="14" key="2">
    <citation type="submission" date="2015-08" db="UniProtKB">
        <authorList>
            <consortium name="WormBaseParasite"/>
        </authorList>
    </citation>
    <scope>IDENTIFICATION</scope>
</reference>
<dbReference type="SMART" id="SM00343">
    <property type="entry name" value="ZnF_C2HC"/>
    <property type="match status" value="1"/>
</dbReference>
<keyword evidence="8" id="KW-0479">Metal-binding</keyword>
<reference evidence="13" key="1">
    <citation type="submission" date="2014-07" db="EMBL/GenBank/DDBJ databases">
        <authorList>
            <person name="Martin A.A"/>
            <person name="De Silva N."/>
        </authorList>
    </citation>
    <scope>NUCLEOTIDE SEQUENCE</scope>
</reference>
<dbReference type="SUPFAM" id="SSF50630">
    <property type="entry name" value="Acid proteases"/>
    <property type="match status" value="1"/>
</dbReference>
<dbReference type="PROSITE" id="PS50878">
    <property type="entry name" value="RT_POL"/>
    <property type="match status" value="1"/>
</dbReference>
<evidence type="ECO:0000256" key="8">
    <source>
        <dbReference type="PROSITE-ProRule" id="PRU00047"/>
    </source>
</evidence>
<dbReference type="InterPro" id="IPR043128">
    <property type="entry name" value="Rev_trsase/Diguanyl_cyclase"/>
</dbReference>
<dbReference type="Gene3D" id="4.10.60.10">
    <property type="entry name" value="Zinc finger, CCHC-type"/>
    <property type="match status" value="1"/>
</dbReference>
<proteinExistence type="predicted"/>
<dbReference type="CDD" id="cd01647">
    <property type="entry name" value="RT_LTR"/>
    <property type="match status" value="1"/>
</dbReference>
<organism evidence="13 14">
    <name type="scientific">Strongyloides venezuelensis</name>
    <name type="common">Threadworm</name>
    <dbReference type="NCBI Taxonomy" id="75913"/>
    <lineage>
        <taxon>Eukaryota</taxon>
        <taxon>Metazoa</taxon>
        <taxon>Ecdysozoa</taxon>
        <taxon>Nematoda</taxon>
        <taxon>Chromadorea</taxon>
        <taxon>Rhabditida</taxon>
        <taxon>Tylenchina</taxon>
        <taxon>Panagrolaimomorpha</taxon>
        <taxon>Strongyloidoidea</taxon>
        <taxon>Strongyloididae</taxon>
        <taxon>Strongyloides</taxon>
    </lineage>
</organism>
<dbReference type="GO" id="GO:0004519">
    <property type="term" value="F:endonuclease activity"/>
    <property type="evidence" value="ECO:0007669"/>
    <property type="project" value="UniProtKB-KW"/>
</dbReference>
<dbReference type="Gene3D" id="3.10.10.10">
    <property type="entry name" value="HIV Type 1 Reverse Transcriptase, subunit A, domain 1"/>
    <property type="match status" value="1"/>
</dbReference>
<dbReference type="InterPro" id="IPR001878">
    <property type="entry name" value="Znf_CCHC"/>
</dbReference>
<evidence type="ECO:0000256" key="6">
    <source>
        <dbReference type="ARBA" id="ARBA00022801"/>
    </source>
</evidence>
<feature type="domain" description="Reverse transcriptase" evidence="12">
    <location>
        <begin position="625"/>
        <end position="805"/>
    </location>
</feature>
<feature type="domain" description="CCHC-type" evidence="11">
    <location>
        <begin position="309"/>
        <end position="324"/>
    </location>
</feature>
<dbReference type="GO" id="GO:0008270">
    <property type="term" value="F:zinc ion binding"/>
    <property type="evidence" value="ECO:0007669"/>
    <property type="project" value="UniProtKB-KW"/>
</dbReference>
<keyword evidence="7" id="KW-0695">RNA-directed DNA polymerase</keyword>
<dbReference type="SUPFAM" id="SSF57756">
    <property type="entry name" value="Retrovirus zinc finger-like domains"/>
    <property type="match status" value="1"/>
</dbReference>
<dbReference type="Pfam" id="PF17917">
    <property type="entry name" value="RT_RNaseH"/>
    <property type="match status" value="1"/>
</dbReference>
<dbReference type="InterPro" id="IPR036875">
    <property type="entry name" value="Znf_CCHC_sf"/>
</dbReference>
<dbReference type="GO" id="GO:0019899">
    <property type="term" value="F:enzyme binding"/>
    <property type="evidence" value="ECO:0007669"/>
    <property type="project" value="UniProtKB-ARBA"/>
</dbReference>
<evidence type="ECO:0000313" key="13">
    <source>
        <dbReference type="Proteomes" id="UP000035680"/>
    </source>
</evidence>
<evidence type="ECO:0000256" key="10">
    <source>
        <dbReference type="SAM" id="MobiDB-lite"/>
    </source>
</evidence>
<protein>
    <recommendedName>
        <fullName evidence="1">RNA-directed DNA polymerase</fullName>
        <ecNumber evidence="1">2.7.7.49</ecNumber>
    </recommendedName>
</protein>
<evidence type="ECO:0000259" key="12">
    <source>
        <dbReference type="PROSITE" id="PS50878"/>
    </source>
</evidence>
<keyword evidence="4" id="KW-0540">Nuclease</keyword>
<evidence type="ECO:0000256" key="5">
    <source>
        <dbReference type="ARBA" id="ARBA00022759"/>
    </source>
</evidence>
<keyword evidence="6" id="KW-0378">Hydrolase</keyword>
<keyword evidence="2" id="KW-0808">Transferase</keyword>
<evidence type="ECO:0000256" key="2">
    <source>
        <dbReference type="ARBA" id="ARBA00022679"/>
    </source>
</evidence>
<keyword evidence="5" id="KW-0255">Endonuclease</keyword>
<name>A0A0K0FER9_STRVS</name>
<dbReference type="InterPro" id="IPR050951">
    <property type="entry name" value="Retrovirus_Pol_polyprotein"/>
</dbReference>
<dbReference type="InterPro" id="IPR041373">
    <property type="entry name" value="RT_RNaseH"/>
</dbReference>
<keyword evidence="3" id="KW-0548">Nucleotidyltransferase</keyword>
<dbReference type="PROSITE" id="PS50158">
    <property type="entry name" value="ZF_CCHC"/>
    <property type="match status" value="1"/>
</dbReference>
<feature type="region of interest" description="Disordered" evidence="10">
    <location>
        <begin position="82"/>
        <end position="102"/>
    </location>
</feature>
<dbReference type="GO" id="GO:0003964">
    <property type="term" value="F:RNA-directed DNA polymerase activity"/>
    <property type="evidence" value="ECO:0007669"/>
    <property type="project" value="UniProtKB-KW"/>
</dbReference>
<dbReference type="InterPro" id="IPR021109">
    <property type="entry name" value="Peptidase_aspartic_dom_sf"/>
</dbReference>
<dbReference type="Pfam" id="PF00078">
    <property type="entry name" value="RVT_1"/>
    <property type="match status" value="1"/>
</dbReference>
<evidence type="ECO:0000256" key="4">
    <source>
        <dbReference type="ARBA" id="ARBA00022722"/>
    </source>
</evidence>
<evidence type="ECO:0000256" key="7">
    <source>
        <dbReference type="ARBA" id="ARBA00022918"/>
    </source>
</evidence>
<dbReference type="STRING" id="75913.A0A0K0FER9"/>
<dbReference type="Pfam" id="PF13975">
    <property type="entry name" value="gag-asp_proteas"/>
    <property type="match status" value="1"/>
</dbReference>
<keyword evidence="9" id="KW-0175">Coiled coil</keyword>
<dbReference type="GO" id="GO:0016787">
    <property type="term" value="F:hydrolase activity"/>
    <property type="evidence" value="ECO:0007669"/>
    <property type="project" value="UniProtKB-KW"/>
</dbReference>
<keyword evidence="8" id="KW-0863">Zinc-finger</keyword>
<dbReference type="Pfam" id="PF00098">
    <property type="entry name" value="zf-CCHC"/>
    <property type="match status" value="1"/>
</dbReference>
<dbReference type="GO" id="GO:0003676">
    <property type="term" value="F:nucleic acid binding"/>
    <property type="evidence" value="ECO:0007669"/>
    <property type="project" value="InterPro"/>
</dbReference>
<evidence type="ECO:0000256" key="1">
    <source>
        <dbReference type="ARBA" id="ARBA00012493"/>
    </source>
</evidence>